<dbReference type="Proteomes" id="UP001195660">
    <property type="component" value="Unassembled WGS sequence"/>
</dbReference>
<dbReference type="InterPro" id="IPR000524">
    <property type="entry name" value="Tscrpt_reg_HTH_GntR"/>
</dbReference>
<dbReference type="PROSITE" id="PS50949">
    <property type="entry name" value="HTH_GNTR"/>
    <property type="match status" value="1"/>
</dbReference>
<keyword evidence="3" id="KW-0804">Transcription</keyword>
<dbReference type="SMART" id="SM00866">
    <property type="entry name" value="UTRA"/>
    <property type="match status" value="1"/>
</dbReference>
<dbReference type="Pfam" id="PF00392">
    <property type="entry name" value="GntR"/>
    <property type="match status" value="1"/>
</dbReference>
<evidence type="ECO:0000313" key="5">
    <source>
        <dbReference type="EMBL" id="MBM5571308.1"/>
    </source>
</evidence>
<dbReference type="SUPFAM" id="SSF64288">
    <property type="entry name" value="Chorismate lyase-like"/>
    <property type="match status" value="1"/>
</dbReference>
<organism evidence="5 6">
    <name type="scientific">Deefgea chitinilytica</name>
    <dbReference type="NCBI Taxonomy" id="570276"/>
    <lineage>
        <taxon>Bacteria</taxon>
        <taxon>Pseudomonadati</taxon>
        <taxon>Pseudomonadota</taxon>
        <taxon>Betaproteobacteria</taxon>
        <taxon>Neisseriales</taxon>
        <taxon>Chitinibacteraceae</taxon>
        <taxon>Deefgea</taxon>
    </lineage>
</organism>
<evidence type="ECO:0000313" key="6">
    <source>
        <dbReference type="Proteomes" id="UP001195660"/>
    </source>
</evidence>
<dbReference type="Gene3D" id="1.10.10.10">
    <property type="entry name" value="Winged helix-like DNA-binding domain superfamily/Winged helix DNA-binding domain"/>
    <property type="match status" value="1"/>
</dbReference>
<keyword evidence="1" id="KW-0805">Transcription regulation</keyword>
<dbReference type="SMART" id="SM00345">
    <property type="entry name" value="HTH_GNTR"/>
    <property type="match status" value="1"/>
</dbReference>
<dbReference type="InterPro" id="IPR050679">
    <property type="entry name" value="Bact_HTH_transcr_reg"/>
</dbReference>
<dbReference type="NCBIfam" id="TIGR02325">
    <property type="entry name" value="C_P_lyase_phnF"/>
    <property type="match status" value="1"/>
</dbReference>
<sequence length="237" mass="26491">MSDKILPKWQLIANTLAQDIHQKQLQGQLPIEPLLAERFAVNRHTVRRALQALEAQGLVRIEQGRGTFVQEDLIDYRMGKKERFSHSLAAQSLSGESKILSSKTIHANDEICNILGITKGSEVLQIDALDFVENQIVGVCTEYLPLPRFDGFTQRLVEQGVMSEALRAAGIQSITRKMSRITARIPRPEVAVQLGQPKSQPVLYVESVYQDEQGQVIEYGITRFAANAIQLVIDPDC</sequence>
<reference evidence="5 6" key="1">
    <citation type="submission" date="2019-11" db="EMBL/GenBank/DDBJ databases">
        <title>Novel Deefgea species.</title>
        <authorList>
            <person name="Han J.-H."/>
        </authorList>
    </citation>
    <scope>NUCLEOTIDE SEQUENCE [LARGE SCALE GENOMIC DNA]</scope>
    <source>
        <strain evidence="5 6">LMG 24817</strain>
    </source>
</reference>
<name>A0ABS2CAX8_9NEIS</name>
<protein>
    <submittedName>
        <fullName evidence="5">Phosphonate metabolism transcriptional regulator PhnF</fullName>
    </submittedName>
</protein>
<proteinExistence type="predicted"/>
<dbReference type="Gene3D" id="3.40.1410.10">
    <property type="entry name" value="Chorismate lyase-like"/>
    <property type="match status" value="1"/>
</dbReference>
<keyword evidence="6" id="KW-1185">Reference proteome</keyword>
<evidence type="ECO:0000256" key="2">
    <source>
        <dbReference type="ARBA" id="ARBA00023125"/>
    </source>
</evidence>
<dbReference type="InterPro" id="IPR036388">
    <property type="entry name" value="WH-like_DNA-bd_sf"/>
</dbReference>
<gene>
    <name evidence="5" type="primary">phnF</name>
    <name evidence="5" type="ORF">GM173_06905</name>
</gene>
<dbReference type="RefSeq" id="WP_203570631.1">
    <property type="nucleotide sequence ID" value="NZ_WOFE01000002.1"/>
</dbReference>
<dbReference type="Pfam" id="PF07702">
    <property type="entry name" value="UTRA"/>
    <property type="match status" value="1"/>
</dbReference>
<dbReference type="PRINTS" id="PR00035">
    <property type="entry name" value="HTHGNTR"/>
</dbReference>
<evidence type="ECO:0000256" key="1">
    <source>
        <dbReference type="ARBA" id="ARBA00023015"/>
    </source>
</evidence>
<dbReference type="PANTHER" id="PTHR44846:SF1">
    <property type="entry name" value="MANNOSYL-D-GLYCERATE TRANSPORT_METABOLISM SYSTEM REPRESSOR MNGR-RELATED"/>
    <property type="match status" value="1"/>
</dbReference>
<dbReference type="InterPro" id="IPR028978">
    <property type="entry name" value="Chorismate_lyase_/UTRA_dom_sf"/>
</dbReference>
<dbReference type="InterPro" id="IPR011663">
    <property type="entry name" value="UTRA"/>
</dbReference>
<comment type="caution">
    <text evidence="5">The sequence shown here is derived from an EMBL/GenBank/DDBJ whole genome shotgun (WGS) entry which is preliminary data.</text>
</comment>
<keyword evidence="2" id="KW-0238">DNA-binding</keyword>
<dbReference type="SUPFAM" id="SSF46785">
    <property type="entry name" value="Winged helix' DNA-binding domain"/>
    <property type="match status" value="1"/>
</dbReference>
<accession>A0ABS2CAX8</accession>
<evidence type="ECO:0000259" key="4">
    <source>
        <dbReference type="PROSITE" id="PS50949"/>
    </source>
</evidence>
<dbReference type="InterPro" id="IPR036390">
    <property type="entry name" value="WH_DNA-bd_sf"/>
</dbReference>
<dbReference type="EMBL" id="WOFE01000002">
    <property type="protein sequence ID" value="MBM5571308.1"/>
    <property type="molecule type" value="Genomic_DNA"/>
</dbReference>
<dbReference type="PANTHER" id="PTHR44846">
    <property type="entry name" value="MANNOSYL-D-GLYCERATE TRANSPORT/METABOLISM SYSTEM REPRESSOR MNGR-RELATED"/>
    <property type="match status" value="1"/>
</dbReference>
<dbReference type="CDD" id="cd07377">
    <property type="entry name" value="WHTH_GntR"/>
    <property type="match status" value="1"/>
</dbReference>
<dbReference type="InterPro" id="IPR012702">
    <property type="entry name" value="CP_lyase_PhnF"/>
</dbReference>
<evidence type="ECO:0000256" key="3">
    <source>
        <dbReference type="ARBA" id="ARBA00023163"/>
    </source>
</evidence>
<feature type="domain" description="HTH gntR-type" evidence="4">
    <location>
        <begin position="6"/>
        <end position="72"/>
    </location>
</feature>